<dbReference type="Proteomes" id="UP001161391">
    <property type="component" value="Unassembled WGS sequence"/>
</dbReference>
<dbReference type="InterPro" id="IPR029033">
    <property type="entry name" value="His_PPase_superfam"/>
</dbReference>
<dbReference type="RefSeq" id="WP_284391744.1">
    <property type="nucleotide sequence ID" value="NZ_BSNK01000002.1"/>
</dbReference>
<dbReference type="SUPFAM" id="SSF53254">
    <property type="entry name" value="Phosphoglycerate mutase-like"/>
    <property type="match status" value="1"/>
</dbReference>
<dbReference type="Pfam" id="PF00300">
    <property type="entry name" value="His_Phos_1"/>
    <property type="match status" value="1"/>
</dbReference>
<evidence type="ECO:0000313" key="2">
    <source>
        <dbReference type="Proteomes" id="UP001161391"/>
    </source>
</evidence>
<sequence length="212" mass="23903">MTRTKPKKSPQQDTIILVRHGKPALSRKVRLTWREFRDWWIRYDEGGIKPGQKPPKKVIQWAREADTVLSSPLPRAVESAALAAGREPDATLPGLVEAALPSPPLGPLKMRPKSWGTIARIIWFIGYSDGMESHFEARTRANDVCSDLEHHAAGGKIVYVSGHGWFNRMVKGSLMARGWRCKSQNGDLHWSRRRMVRPTDVHAMGVHQEESA</sequence>
<comment type="caution">
    <text evidence="1">The sequence shown here is derived from an EMBL/GenBank/DDBJ whole genome shotgun (WGS) entry which is preliminary data.</text>
</comment>
<reference evidence="1" key="2">
    <citation type="submission" date="2023-01" db="EMBL/GenBank/DDBJ databases">
        <title>Draft genome sequence of Algimonas ampicilliniresistens strain NBRC 108219.</title>
        <authorList>
            <person name="Sun Q."/>
            <person name="Mori K."/>
        </authorList>
    </citation>
    <scope>NUCLEOTIDE SEQUENCE</scope>
    <source>
        <strain evidence="1">NBRC 108219</strain>
    </source>
</reference>
<dbReference type="InterPro" id="IPR013078">
    <property type="entry name" value="His_Pase_superF_clade-1"/>
</dbReference>
<dbReference type="Gene3D" id="3.40.50.1240">
    <property type="entry name" value="Phosphoglycerate mutase-like"/>
    <property type="match status" value="1"/>
</dbReference>
<name>A0ABQ5VCP2_9PROT</name>
<keyword evidence="2" id="KW-1185">Reference proteome</keyword>
<gene>
    <name evidence="1" type="ORF">GCM10007853_27260</name>
</gene>
<evidence type="ECO:0000313" key="1">
    <source>
        <dbReference type="EMBL" id="GLQ24852.1"/>
    </source>
</evidence>
<accession>A0ABQ5VCP2</accession>
<dbReference type="EMBL" id="BSNK01000002">
    <property type="protein sequence ID" value="GLQ24852.1"/>
    <property type="molecule type" value="Genomic_DNA"/>
</dbReference>
<organism evidence="1 2">
    <name type="scientific">Algimonas ampicilliniresistens</name>
    <dbReference type="NCBI Taxonomy" id="1298735"/>
    <lineage>
        <taxon>Bacteria</taxon>
        <taxon>Pseudomonadati</taxon>
        <taxon>Pseudomonadota</taxon>
        <taxon>Alphaproteobacteria</taxon>
        <taxon>Maricaulales</taxon>
        <taxon>Robiginitomaculaceae</taxon>
        <taxon>Algimonas</taxon>
    </lineage>
</organism>
<protein>
    <submittedName>
        <fullName evidence="1">Phosphoglycerate mutase</fullName>
    </submittedName>
</protein>
<proteinExistence type="predicted"/>
<reference evidence="1" key="1">
    <citation type="journal article" date="2014" name="Int. J. Syst. Evol. Microbiol.">
        <title>Complete genome of a new Firmicutes species belonging to the dominant human colonic microbiota ('Ruminococcus bicirculans') reveals two chromosomes and a selective capacity to utilize plant glucans.</title>
        <authorList>
            <consortium name="NISC Comparative Sequencing Program"/>
            <person name="Wegmann U."/>
            <person name="Louis P."/>
            <person name="Goesmann A."/>
            <person name="Henrissat B."/>
            <person name="Duncan S.H."/>
            <person name="Flint H.J."/>
        </authorList>
    </citation>
    <scope>NUCLEOTIDE SEQUENCE</scope>
    <source>
        <strain evidence="1">NBRC 108219</strain>
    </source>
</reference>